<dbReference type="GO" id="GO:0016020">
    <property type="term" value="C:membrane"/>
    <property type="evidence" value="ECO:0007669"/>
    <property type="project" value="UniProtKB-SubCell"/>
</dbReference>
<dbReference type="PANTHER" id="PTHR27009">
    <property type="entry name" value="RUST RESISTANCE KINASE LR10-RELATED"/>
    <property type="match status" value="1"/>
</dbReference>
<keyword evidence="8" id="KW-0067">ATP-binding</keyword>
<dbReference type="Gene3D" id="3.30.200.20">
    <property type="entry name" value="Phosphorylase Kinase, domain 1"/>
    <property type="match status" value="1"/>
</dbReference>
<evidence type="ECO:0000256" key="3">
    <source>
        <dbReference type="ARBA" id="ARBA00022692"/>
    </source>
</evidence>
<dbReference type="GO" id="GO:0005524">
    <property type="term" value="F:ATP binding"/>
    <property type="evidence" value="ECO:0007669"/>
    <property type="project" value="UniProtKB-UniRule"/>
</dbReference>
<evidence type="ECO:0000256" key="8">
    <source>
        <dbReference type="PROSITE-ProRule" id="PRU10141"/>
    </source>
</evidence>
<protein>
    <recommendedName>
        <fullName evidence="9">Protein kinase domain-containing protein</fullName>
    </recommendedName>
</protein>
<keyword evidence="11" id="KW-1185">Reference proteome</keyword>
<dbReference type="InterPro" id="IPR017441">
    <property type="entry name" value="Protein_kinase_ATP_BS"/>
</dbReference>
<keyword evidence="5" id="KW-1133">Transmembrane helix</keyword>
<dbReference type="PROSITE" id="PS00107">
    <property type="entry name" value="PROTEIN_KINASE_ATP"/>
    <property type="match status" value="1"/>
</dbReference>
<evidence type="ECO:0000256" key="5">
    <source>
        <dbReference type="ARBA" id="ARBA00022989"/>
    </source>
</evidence>
<evidence type="ECO:0000259" key="9">
    <source>
        <dbReference type="PROSITE" id="PS50011"/>
    </source>
</evidence>
<gene>
    <name evidence="10" type="ORF">LIER_33509</name>
</gene>
<accession>A0AAV3S2M3</accession>
<evidence type="ECO:0000313" key="10">
    <source>
        <dbReference type="EMBL" id="GAA0186221.1"/>
    </source>
</evidence>
<name>A0AAV3S2M3_LITER</name>
<evidence type="ECO:0000256" key="4">
    <source>
        <dbReference type="ARBA" id="ARBA00022729"/>
    </source>
</evidence>
<keyword evidence="6" id="KW-0472">Membrane</keyword>
<comment type="caution">
    <text evidence="10">The sequence shown here is derived from an EMBL/GenBank/DDBJ whole genome shotgun (WGS) entry which is preliminary data.</text>
</comment>
<keyword evidence="2" id="KW-0418">Kinase</keyword>
<dbReference type="EMBL" id="BAABME010013485">
    <property type="protein sequence ID" value="GAA0186221.1"/>
    <property type="molecule type" value="Genomic_DNA"/>
</dbReference>
<evidence type="ECO:0000256" key="1">
    <source>
        <dbReference type="ARBA" id="ARBA00004479"/>
    </source>
</evidence>
<dbReference type="InterPro" id="IPR045874">
    <property type="entry name" value="LRK10/LRL21-25-like"/>
</dbReference>
<keyword evidence="2" id="KW-0723">Serine/threonine-protein kinase</keyword>
<keyword evidence="8" id="KW-0547">Nucleotide-binding</keyword>
<dbReference type="SUPFAM" id="SSF56112">
    <property type="entry name" value="Protein kinase-like (PK-like)"/>
    <property type="match status" value="1"/>
</dbReference>
<comment type="subcellular location">
    <subcellularLocation>
        <location evidence="1">Membrane</location>
        <topology evidence="1">Single-pass type I membrane protein</topology>
    </subcellularLocation>
</comment>
<dbReference type="GO" id="GO:0004674">
    <property type="term" value="F:protein serine/threonine kinase activity"/>
    <property type="evidence" value="ECO:0007669"/>
    <property type="project" value="UniProtKB-KW"/>
</dbReference>
<evidence type="ECO:0000313" key="11">
    <source>
        <dbReference type="Proteomes" id="UP001454036"/>
    </source>
</evidence>
<keyword evidence="2" id="KW-0808">Transferase</keyword>
<dbReference type="AlphaFoldDB" id="A0AAV3S2M3"/>
<keyword evidence="4" id="KW-0732">Signal</keyword>
<dbReference type="InterPro" id="IPR000719">
    <property type="entry name" value="Prot_kinase_dom"/>
</dbReference>
<dbReference type="Gene3D" id="1.10.510.10">
    <property type="entry name" value="Transferase(Phosphotransferase) domain 1"/>
    <property type="match status" value="1"/>
</dbReference>
<proteinExistence type="predicted"/>
<evidence type="ECO:0000256" key="6">
    <source>
        <dbReference type="ARBA" id="ARBA00023136"/>
    </source>
</evidence>
<dbReference type="InterPro" id="IPR011009">
    <property type="entry name" value="Kinase-like_dom_sf"/>
</dbReference>
<sequence>MRMWRSLNQKDSKVEVFMRQFGSVGPKQYSYSEIKKMTKSFAHKLGQGGYGSVYKGSFFDGRLVAVKVLMRPKEMFIHGKGQHSSTCFLNSNSIFKNCNSGLGICSSGLQHKNHASRYQTPHNILLSDDFCPKISDFGLDKLSETKESIFSKCSARGTIGYIAPELVFRNFGGVSHKSDVYSYGMMVLEMVGVRTNPLEMQADRSSELGGRRLRRKLIIVGLWCVHTNPSECPSMNEVLEMLEGSFQSLRIPPKQSLFYPISVVTQISSIESDEWSSESNSYIHQHLYEKFHS</sequence>
<organism evidence="10 11">
    <name type="scientific">Lithospermum erythrorhizon</name>
    <name type="common">Purple gromwell</name>
    <name type="synonym">Lithospermum officinale var. erythrorhizon</name>
    <dbReference type="NCBI Taxonomy" id="34254"/>
    <lineage>
        <taxon>Eukaryota</taxon>
        <taxon>Viridiplantae</taxon>
        <taxon>Streptophyta</taxon>
        <taxon>Embryophyta</taxon>
        <taxon>Tracheophyta</taxon>
        <taxon>Spermatophyta</taxon>
        <taxon>Magnoliopsida</taxon>
        <taxon>eudicotyledons</taxon>
        <taxon>Gunneridae</taxon>
        <taxon>Pentapetalae</taxon>
        <taxon>asterids</taxon>
        <taxon>lamiids</taxon>
        <taxon>Boraginales</taxon>
        <taxon>Boraginaceae</taxon>
        <taxon>Boraginoideae</taxon>
        <taxon>Lithospermeae</taxon>
        <taxon>Lithospermum</taxon>
    </lineage>
</organism>
<dbReference type="InterPro" id="IPR001245">
    <property type="entry name" value="Ser-Thr/Tyr_kinase_cat_dom"/>
</dbReference>
<keyword evidence="7" id="KW-0325">Glycoprotein</keyword>
<dbReference type="Pfam" id="PF07714">
    <property type="entry name" value="PK_Tyr_Ser-Thr"/>
    <property type="match status" value="1"/>
</dbReference>
<reference evidence="10 11" key="1">
    <citation type="submission" date="2024-01" db="EMBL/GenBank/DDBJ databases">
        <title>The complete chloroplast genome sequence of Lithospermum erythrorhizon: insights into the phylogenetic relationship among Boraginaceae species and the maternal lineages of purple gromwells.</title>
        <authorList>
            <person name="Okada T."/>
            <person name="Watanabe K."/>
        </authorList>
    </citation>
    <scope>NUCLEOTIDE SEQUENCE [LARGE SCALE GENOMIC DNA]</scope>
</reference>
<feature type="binding site" evidence="8">
    <location>
        <position position="67"/>
    </location>
    <ligand>
        <name>ATP</name>
        <dbReference type="ChEBI" id="CHEBI:30616"/>
    </ligand>
</feature>
<keyword evidence="3" id="KW-0812">Transmembrane</keyword>
<dbReference type="Proteomes" id="UP001454036">
    <property type="component" value="Unassembled WGS sequence"/>
</dbReference>
<evidence type="ECO:0000256" key="7">
    <source>
        <dbReference type="ARBA" id="ARBA00023180"/>
    </source>
</evidence>
<feature type="domain" description="Protein kinase" evidence="9">
    <location>
        <begin position="1"/>
        <end position="246"/>
    </location>
</feature>
<evidence type="ECO:0000256" key="2">
    <source>
        <dbReference type="ARBA" id="ARBA00022527"/>
    </source>
</evidence>
<dbReference type="PROSITE" id="PS50011">
    <property type="entry name" value="PROTEIN_KINASE_DOM"/>
    <property type="match status" value="1"/>
</dbReference>